<dbReference type="PROSITE" id="PS50088">
    <property type="entry name" value="ANK_REPEAT"/>
    <property type="match status" value="1"/>
</dbReference>
<accession>A0A8S3RSV6</accession>
<feature type="repeat" description="ANK" evidence="3">
    <location>
        <begin position="130"/>
        <end position="158"/>
    </location>
</feature>
<keyword evidence="2 3" id="KW-0040">ANK repeat</keyword>
<protein>
    <recommendedName>
        <fullName evidence="6">Ankyrin repeat protein</fullName>
    </recommendedName>
</protein>
<evidence type="ECO:0000256" key="3">
    <source>
        <dbReference type="PROSITE-ProRule" id="PRU00023"/>
    </source>
</evidence>
<sequence length="158" mass="17608">MEQDKGYTEIIKMLLQNDVDLSGVKPLYLATVLYYRYCEIIVKTRHNINFQNSDCFMLTPLYVATLCNNGSKCMGCSVGIKSKPAGAIGEHCGRRLRGLDDLTPVSKDDYVKIVKVLLMRNADVNICNIDGKNPMEVALENGNAKIVELLSEHSTNSF</sequence>
<organism evidence="4 5">
    <name type="scientific">Mytilus edulis</name>
    <name type="common">Blue mussel</name>
    <dbReference type="NCBI Taxonomy" id="6550"/>
    <lineage>
        <taxon>Eukaryota</taxon>
        <taxon>Metazoa</taxon>
        <taxon>Spiralia</taxon>
        <taxon>Lophotrochozoa</taxon>
        <taxon>Mollusca</taxon>
        <taxon>Bivalvia</taxon>
        <taxon>Autobranchia</taxon>
        <taxon>Pteriomorphia</taxon>
        <taxon>Mytilida</taxon>
        <taxon>Mytiloidea</taxon>
        <taxon>Mytilidae</taxon>
        <taxon>Mytilinae</taxon>
        <taxon>Mytilus</taxon>
    </lineage>
</organism>
<dbReference type="Gene3D" id="1.25.40.20">
    <property type="entry name" value="Ankyrin repeat-containing domain"/>
    <property type="match status" value="1"/>
</dbReference>
<evidence type="ECO:0000256" key="1">
    <source>
        <dbReference type="ARBA" id="ARBA00022737"/>
    </source>
</evidence>
<dbReference type="OrthoDB" id="194358at2759"/>
<dbReference type="EMBL" id="CAJPWZ010001153">
    <property type="protein sequence ID" value="CAG2209334.1"/>
    <property type="molecule type" value="Genomic_DNA"/>
</dbReference>
<dbReference type="InterPro" id="IPR036770">
    <property type="entry name" value="Ankyrin_rpt-contain_sf"/>
</dbReference>
<proteinExistence type="predicted"/>
<dbReference type="Proteomes" id="UP000683360">
    <property type="component" value="Unassembled WGS sequence"/>
</dbReference>
<name>A0A8S3RSV6_MYTED</name>
<evidence type="ECO:0000313" key="5">
    <source>
        <dbReference type="Proteomes" id="UP000683360"/>
    </source>
</evidence>
<evidence type="ECO:0000256" key="2">
    <source>
        <dbReference type="ARBA" id="ARBA00023043"/>
    </source>
</evidence>
<evidence type="ECO:0000313" key="4">
    <source>
        <dbReference type="EMBL" id="CAG2209334.1"/>
    </source>
</evidence>
<comment type="caution">
    <text evidence="4">The sequence shown here is derived from an EMBL/GenBank/DDBJ whole genome shotgun (WGS) entry which is preliminary data.</text>
</comment>
<dbReference type="AlphaFoldDB" id="A0A8S3RSV6"/>
<reference evidence="4" key="1">
    <citation type="submission" date="2021-03" db="EMBL/GenBank/DDBJ databases">
        <authorList>
            <person name="Bekaert M."/>
        </authorList>
    </citation>
    <scope>NUCLEOTIDE SEQUENCE</scope>
</reference>
<keyword evidence="5" id="KW-1185">Reference proteome</keyword>
<dbReference type="InterPro" id="IPR002110">
    <property type="entry name" value="Ankyrin_rpt"/>
</dbReference>
<dbReference type="PROSITE" id="PS50297">
    <property type="entry name" value="ANK_REP_REGION"/>
    <property type="match status" value="1"/>
</dbReference>
<dbReference type="PANTHER" id="PTHR24126">
    <property type="entry name" value="ANKYRIN REPEAT, PH AND SEC7 DOMAIN CONTAINING PROTEIN SECG-RELATED"/>
    <property type="match status" value="1"/>
</dbReference>
<keyword evidence="1" id="KW-0677">Repeat</keyword>
<dbReference type="SUPFAM" id="SSF48403">
    <property type="entry name" value="Ankyrin repeat"/>
    <property type="match status" value="1"/>
</dbReference>
<gene>
    <name evidence="4" type="ORF">MEDL_23474</name>
</gene>
<evidence type="ECO:0008006" key="6">
    <source>
        <dbReference type="Google" id="ProtNLM"/>
    </source>
</evidence>